<dbReference type="EMBL" id="JAGPXD010000007">
    <property type="protein sequence ID" value="KAH7347464.1"/>
    <property type="molecule type" value="Genomic_DNA"/>
</dbReference>
<dbReference type="OrthoDB" id="7773036at2759"/>
<dbReference type="Gene3D" id="3.40.50.1100">
    <property type="match status" value="2"/>
</dbReference>
<keyword evidence="6" id="KW-0312">Gluconeogenesis</keyword>
<dbReference type="FunFam" id="3.40.50.1100:FF:000040">
    <property type="entry name" value="L-serine dehydratase, putative"/>
    <property type="match status" value="1"/>
</dbReference>
<dbReference type="GO" id="GO:0003941">
    <property type="term" value="F:L-serine ammonia-lyase activity"/>
    <property type="evidence" value="ECO:0007669"/>
    <property type="project" value="UniProtKB-EC"/>
</dbReference>
<dbReference type="InterPro" id="IPR000634">
    <property type="entry name" value="Ser/Thr_deHydtase_PyrdxlP-BS"/>
</dbReference>
<evidence type="ECO:0000313" key="12">
    <source>
        <dbReference type="EMBL" id="KAH7347464.1"/>
    </source>
</evidence>
<dbReference type="SUPFAM" id="SSF53686">
    <property type="entry name" value="Tryptophan synthase beta subunit-like PLP-dependent enzymes"/>
    <property type="match status" value="1"/>
</dbReference>
<comment type="catalytic activity">
    <reaction evidence="10">
        <text>L-serine = pyruvate + NH4(+)</text>
        <dbReference type="Rhea" id="RHEA:19169"/>
        <dbReference type="ChEBI" id="CHEBI:15361"/>
        <dbReference type="ChEBI" id="CHEBI:28938"/>
        <dbReference type="ChEBI" id="CHEBI:33384"/>
        <dbReference type="EC" id="4.3.1.17"/>
    </reaction>
</comment>
<evidence type="ECO:0000256" key="5">
    <source>
        <dbReference type="ARBA" id="ARBA00012093"/>
    </source>
</evidence>
<dbReference type="InterPro" id="IPR036052">
    <property type="entry name" value="TrpB-like_PALP_sf"/>
</dbReference>
<comment type="similarity">
    <text evidence="4">Belongs to the serine/threonine dehydratase family.</text>
</comment>
<dbReference type="AlphaFoldDB" id="A0A8K0WZN3"/>
<evidence type="ECO:0000256" key="4">
    <source>
        <dbReference type="ARBA" id="ARBA00010869"/>
    </source>
</evidence>
<evidence type="ECO:0000313" key="13">
    <source>
        <dbReference type="Proteomes" id="UP000813385"/>
    </source>
</evidence>
<keyword evidence="9" id="KW-0456">Lyase</keyword>
<dbReference type="GO" id="GO:0006565">
    <property type="term" value="P:L-serine catabolic process"/>
    <property type="evidence" value="ECO:0007669"/>
    <property type="project" value="TreeGrafter"/>
</dbReference>
<dbReference type="GO" id="GO:0006567">
    <property type="term" value="P:L-threonine catabolic process"/>
    <property type="evidence" value="ECO:0007669"/>
    <property type="project" value="TreeGrafter"/>
</dbReference>
<dbReference type="GO" id="GO:0006094">
    <property type="term" value="P:gluconeogenesis"/>
    <property type="evidence" value="ECO:0007669"/>
    <property type="project" value="UniProtKB-KW"/>
</dbReference>
<dbReference type="PROSITE" id="PS00165">
    <property type="entry name" value="DEHYDRATASE_SER_THR"/>
    <property type="match status" value="1"/>
</dbReference>
<comment type="pathway">
    <text evidence="3">Carbohydrate biosynthesis; gluconeogenesis.</text>
</comment>
<evidence type="ECO:0000256" key="8">
    <source>
        <dbReference type="ARBA" id="ARBA00022898"/>
    </source>
</evidence>
<organism evidence="12 13">
    <name type="scientific">Plectosphaerella cucumerina</name>
    <dbReference type="NCBI Taxonomy" id="40658"/>
    <lineage>
        <taxon>Eukaryota</taxon>
        <taxon>Fungi</taxon>
        <taxon>Dikarya</taxon>
        <taxon>Ascomycota</taxon>
        <taxon>Pezizomycotina</taxon>
        <taxon>Sordariomycetes</taxon>
        <taxon>Hypocreomycetidae</taxon>
        <taxon>Glomerellales</taxon>
        <taxon>Plectosphaerellaceae</taxon>
        <taxon>Plectosphaerella</taxon>
    </lineage>
</organism>
<evidence type="ECO:0000256" key="1">
    <source>
        <dbReference type="ARBA" id="ARBA00001933"/>
    </source>
</evidence>
<dbReference type="InterPro" id="IPR001926">
    <property type="entry name" value="TrpB-like_PALP"/>
</dbReference>
<keyword evidence="7" id="KW-0963">Cytoplasm</keyword>
<sequence length="338" mass="36010">MTIDRRHPWVTTPLIESGPLSKAAGCRIFLKLDNLQPSGSFKSRGIGNYLLCRIRESEAAGKHPHFYATSGGNAGIACVVAARALGYDATVVVPTCTGAALIARLHAEGASQVIVVGETVMDADRHLKKHVLPADPDGVYVPPFDHPDVWEGNGTVMHEIVGQMGGERPDAVVCSVGGGGLFNGIVGYLDKIGWSEDVAVVAMETRGADSLNRSLKAGRLLTLEKITSQARSLGVARVSEKTFEYAQRPNVVSAVLSDADAARGCLFLARKERLMVELTAGVAIALCQDGLLGQVLPHKLDADSKVVLLVCGGNDISVEQLMDWERLYGASKMDVLVR</sequence>
<dbReference type="GO" id="GO:0005737">
    <property type="term" value="C:cytoplasm"/>
    <property type="evidence" value="ECO:0007669"/>
    <property type="project" value="UniProtKB-SubCell"/>
</dbReference>
<name>A0A8K0WZN3_9PEZI</name>
<evidence type="ECO:0000259" key="11">
    <source>
        <dbReference type="Pfam" id="PF00291"/>
    </source>
</evidence>
<dbReference type="PANTHER" id="PTHR48078:SF2">
    <property type="entry name" value="CATABOLIC L-SERINE_THREONINE DEHYDRATASE"/>
    <property type="match status" value="1"/>
</dbReference>
<keyword evidence="8" id="KW-0663">Pyridoxal phosphate</keyword>
<dbReference type="Proteomes" id="UP000813385">
    <property type="component" value="Unassembled WGS sequence"/>
</dbReference>
<evidence type="ECO:0000256" key="2">
    <source>
        <dbReference type="ARBA" id="ARBA00004496"/>
    </source>
</evidence>
<evidence type="ECO:0000256" key="9">
    <source>
        <dbReference type="ARBA" id="ARBA00023239"/>
    </source>
</evidence>
<dbReference type="Pfam" id="PF00291">
    <property type="entry name" value="PALP"/>
    <property type="match status" value="1"/>
</dbReference>
<dbReference type="GO" id="GO:0009097">
    <property type="term" value="P:isoleucine biosynthetic process"/>
    <property type="evidence" value="ECO:0007669"/>
    <property type="project" value="TreeGrafter"/>
</dbReference>
<accession>A0A8K0WZN3</accession>
<proteinExistence type="inferred from homology"/>
<evidence type="ECO:0000256" key="3">
    <source>
        <dbReference type="ARBA" id="ARBA00004742"/>
    </source>
</evidence>
<feature type="domain" description="Tryptophan synthase beta chain-like PALP" evidence="11">
    <location>
        <begin position="11"/>
        <end position="312"/>
    </location>
</feature>
<evidence type="ECO:0000256" key="6">
    <source>
        <dbReference type="ARBA" id="ARBA00022432"/>
    </source>
</evidence>
<comment type="subcellular location">
    <subcellularLocation>
        <location evidence="2">Cytoplasm</location>
    </subcellularLocation>
</comment>
<evidence type="ECO:0000256" key="7">
    <source>
        <dbReference type="ARBA" id="ARBA00022490"/>
    </source>
</evidence>
<comment type="caution">
    <text evidence="12">The sequence shown here is derived from an EMBL/GenBank/DDBJ whole genome shotgun (WGS) entry which is preliminary data.</text>
</comment>
<dbReference type="EC" id="4.3.1.17" evidence="5"/>
<reference evidence="12" key="1">
    <citation type="journal article" date="2021" name="Nat. Commun.">
        <title>Genetic determinants of endophytism in the Arabidopsis root mycobiome.</title>
        <authorList>
            <person name="Mesny F."/>
            <person name="Miyauchi S."/>
            <person name="Thiergart T."/>
            <person name="Pickel B."/>
            <person name="Atanasova L."/>
            <person name="Karlsson M."/>
            <person name="Huettel B."/>
            <person name="Barry K.W."/>
            <person name="Haridas S."/>
            <person name="Chen C."/>
            <person name="Bauer D."/>
            <person name="Andreopoulos W."/>
            <person name="Pangilinan J."/>
            <person name="LaButti K."/>
            <person name="Riley R."/>
            <person name="Lipzen A."/>
            <person name="Clum A."/>
            <person name="Drula E."/>
            <person name="Henrissat B."/>
            <person name="Kohler A."/>
            <person name="Grigoriev I.V."/>
            <person name="Martin F.M."/>
            <person name="Hacquard S."/>
        </authorList>
    </citation>
    <scope>NUCLEOTIDE SEQUENCE</scope>
    <source>
        <strain evidence="12">MPI-CAGE-AT-0016</strain>
    </source>
</reference>
<evidence type="ECO:0000256" key="10">
    <source>
        <dbReference type="ARBA" id="ARBA00049406"/>
    </source>
</evidence>
<dbReference type="GO" id="GO:0030170">
    <property type="term" value="F:pyridoxal phosphate binding"/>
    <property type="evidence" value="ECO:0007669"/>
    <property type="project" value="InterPro"/>
</dbReference>
<protein>
    <recommendedName>
        <fullName evidence="5">L-serine ammonia-lyase</fullName>
        <ecNumber evidence="5">4.3.1.17</ecNumber>
    </recommendedName>
</protein>
<gene>
    <name evidence="12" type="ORF">B0T11DRAFT_141971</name>
</gene>
<dbReference type="GO" id="GO:0004794">
    <property type="term" value="F:threonine deaminase activity"/>
    <property type="evidence" value="ECO:0007669"/>
    <property type="project" value="TreeGrafter"/>
</dbReference>
<comment type="cofactor">
    <cofactor evidence="1">
        <name>pyridoxal 5'-phosphate</name>
        <dbReference type="ChEBI" id="CHEBI:597326"/>
    </cofactor>
</comment>
<dbReference type="PANTHER" id="PTHR48078">
    <property type="entry name" value="THREONINE DEHYDRATASE, MITOCHONDRIAL-RELATED"/>
    <property type="match status" value="1"/>
</dbReference>
<dbReference type="InterPro" id="IPR050147">
    <property type="entry name" value="Ser/Thr_Dehydratase"/>
</dbReference>
<keyword evidence="13" id="KW-1185">Reference proteome</keyword>